<dbReference type="SUPFAM" id="SSF52777">
    <property type="entry name" value="CoA-dependent acyltransferases"/>
    <property type="match status" value="2"/>
</dbReference>
<sequence>MKRRAGFLEASMYAGADTPVNVVFPVKIVGNPDESVLLNALQKIQQKHPFLNVTMETDADGIPWYVTSDSILPIPLRITERLSEETWVAEADTEWGTPFNQTNVPLARVTWVRSNEVSELLVVCHHCIGDATSSITLMRELLECLGDPKTELQPYPAYSPERLVPAAVRKNVVNRLAAKAIAGITKLFLLVVAGKKEVIKDRFYTIRWKLSEEETATLLSVCKEKAIYLNGALILAFMRAFERAGNVRTGGKMFASVDMRRFLPEIQKDHMFPFPSMVGLDTPGKNGSFHTQANALKERLHKQIDRTDAPRLLLFSEYLVPLYPRSLKYAKAGKGAHDYAFANLGRIPLNESYGSLTVAEVHSPLSRFPMGNPSKVSVSTFGGCMDFAFHSEEQYIARQDAELIIGTAMQLLRKHLLETKPVTIQD</sequence>
<dbReference type="STRING" id="659014.SAMN04487996_12186"/>
<dbReference type="Pfam" id="PF00668">
    <property type="entry name" value="Condensation"/>
    <property type="match status" value="1"/>
</dbReference>
<dbReference type="OrthoDB" id="5562587at2"/>
<reference evidence="3" key="1">
    <citation type="submission" date="2016-10" db="EMBL/GenBank/DDBJ databases">
        <authorList>
            <person name="Varghese N."/>
            <person name="Submissions S."/>
        </authorList>
    </citation>
    <scope>NUCLEOTIDE SEQUENCE [LARGE SCALE GENOMIC DNA]</scope>
    <source>
        <strain evidence="3">DSM 25329</strain>
    </source>
</reference>
<dbReference type="PANTHER" id="PTHR28037">
    <property type="entry name" value="ALCOHOL O-ACETYLTRANSFERASE 1-RELATED"/>
    <property type="match status" value="1"/>
</dbReference>
<evidence type="ECO:0000313" key="2">
    <source>
        <dbReference type="EMBL" id="SDG66003.1"/>
    </source>
</evidence>
<accession>A0A1G7W252</accession>
<dbReference type="Gene3D" id="3.30.559.10">
    <property type="entry name" value="Chloramphenicol acetyltransferase-like domain"/>
    <property type="match status" value="1"/>
</dbReference>
<evidence type="ECO:0000313" key="3">
    <source>
        <dbReference type="Proteomes" id="UP000198748"/>
    </source>
</evidence>
<feature type="domain" description="Condensation" evidence="1">
    <location>
        <begin position="17"/>
        <end position="144"/>
    </location>
</feature>
<dbReference type="GO" id="GO:0003824">
    <property type="term" value="F:catalytic activity"/>
    <property type="evidence" value="ECO:0007669"/>
    <property type="project" value="InterPro"/>
</dbReference>
<dbReference type="AlphaFoldDB" id="A0A1G7W252"/>
<protein>
    <submittedName>
        <fullName evidence="2">Condensation domain-containing protein</fullName>
    </submittedName>
</protein>
<dbReference type="InterPro" id="IPR052058">
    <property type="entry name" value="Alcohol_O-acetyltransferase"/>
</dbReference>
<dbReference type="Gene3D" id="3.30.559.30">
    <property type="entry name" value="Nonribosomal peptide synthetase, condensation domain"/>
    <property type="match status" value="1"/>
</dbReference>
<dbReference type="EMBL" id="FNAN01000021">
    <property type="protein sequence ID" value="SDG66003.1"/>
    <property type="molecule type" value="Genomic_DNA"/>
</dbReference>
<dbReference type="InterPro" id="IPR023213">
    <property type="entry name" value="CAT-like_dom_sf"/>
</dbReference>
<organism evidence="2 3">
    <name type="scientific">Dyadobacter soli</name>
    <dbReference type="NCBI Taxonomy" id="659014"/>
    <lineage>
        <taxon>Bacteria</taxon>
        <taxon>Pseudomonadati</taxon>
        <taxon>Bacteroidota</taxon>
        <taxon>Cytophagia</taxon>
        <taxon>Cytophagales</taxon>
        <taxon>Spirosomataceae</taxon>
        <taxon>Dyadobacter</taxon>
    </lineage>
</organism>
<gene>
    <name evidence="2" type="ORF">SAMN04487996_12186</name>
</gene>
<dbReference type="PANTHER" id="PTHR28037:SF1">
    <property type="entry name" value="ALCOHOL O-ACETYLTRANSFERASE 1-RELATED"/>
    <property type="match status" value="1"/>
</dbReference>
<keyword evidence="3" id="KW-1185">Reference proteome</keyword>
<dbReference type="InterPro" id="IPR001242">
    <property type="entry name" value="Condensation_dom"/>
</dbReference>
<name>A0A1G7W252_9BACT</name>
<evidence type="ECO:0000259" key="1">
    <source>
        <dbReference type="Pfam" id="PF00668"/>
    </source>
</evidence>
<dbReference type="Proteomes" id="UP000198748">
    <property type="component" value="Unassembled WGS sequence"/>
</dbReference>
<proteinExistence type="predicted"/>
<dbReference type="RefSeq" id="WP_090156594.1">
    <property type="nucleotide sequence ID" value="NZ_FNAN01000021.1"/>
</dbReference>